<sequence>MADEEDALHMLDEDGIRNALHRHRRLNSFGCSRSLRKLITEANATLQRQGEAARLVTAIQRTPPPGDAPAIASTSSVNAASGQEASKGGCAETFVTPPPPRLKRFDSITPVTISRSEAAHGPALLSTKPSTADAACQHDDTQTCLDSQNPAIPEADSNVLPAPAATTNPVPAEAFTEADYERAALAYAEKRASAPPARRLPTPPPAEPDRATAKGLGAAVQKPARNAPRRRIQTTAAAPLAPAAQPSAARFTAAPPQQGKKSGIATVLYYPVDRMAISKANKRRHRRSTVQTTGGESCACEFPPERGRRGRARICRPRPTPRHHHHLRHQGPSQGGRRQQLHRSSVSRGPRALDRGHHVGHRVQGAGASLHEKRKRHHTPLRGHPPTRRGLPLQTAPPLPRPTTEAAPMPAVRCHRPCHCCVYRKAEVPPLWTRSPQVPM</sequence>
<feature type="compositionally biased region" description="Basic residues" evidence="1">
    <location>
        <begin position="372"/>
        <end position="387"/>
    </location>
</feature>
<accession>A0AAQ4EW01</accession>
<organism evidence="2 3">
    <name type="scientific">Amblyomma americanum</name>
    <name type="common">Lone star tick</name>
    <dbReference type="NCBI Taxonomy" id="6943"/>
    <lineage>
        <taxon>Eukaryota</taxon>
        <taxon>Metazoa</taxon>
        <taxon>Ecdysozoa</taxon>
        <taxon>Arthropoda</taxon>
        <taxon>Chelicerata</taxon>
        <taxon>Arachnida</taxon>
        <taxon>Acari</taxon>
        <taxon>Parasitiformes</taxon>
        <taxon>Ixodida</taxon>
        <taxon>Ixodoidea</taxon>
        <taxon>Ixodidae</taxon>
        <taxon>Amblyomminae</taxon>
        <taxon>Amblyomma</taxon>
    </lineage>
</organism>
<feature type="compositionally biased region" description="Low complexity" evidence="1">
    <location>
        <begin position="158"/>
        <end position="172"/>
    </location>
</feature>
<evidence type="ECO:0000313" key="2">
    <source>
        <dbReference type="EMBL" id="KAK8778822.1"/>
    </source>
</evidence>
<keyword evidence="3" id="KW-1185">Reference proteome</keyword>
<feature type="region of interest" description="Disordered" evidence="1">
    <location>
        <begin position="190"/>
        <end position="260"/>
    </location>
</feature>
<dbReference type="AlphaFoldDB" id="A0AAQ4EW01"/>
<gene>
    <name evidence="2" type="ORF">V5799_019838</name>
</gene>
<proteinExistence type="predicted"/>
<feature type="region of interest" description="Disordered" evidence="1">
    <location>
        <begin position="139"/>
        <end position="172"/>
    </location>
</feature>
<name>A0AAQ4EW01_AMBAM</name>
<feature type="compositionally biased region" description="Basic residues" evidence="1">
    <location>
        <begin position="308"/>
        <end position="329"/>
    </location>
</feature>
<dbReference type="Proteomes" id="UP001321473">
    <property type="component" value="Unassembled WGS sequence"/>
</dbReference>
<evidence type="ECO:0000256" key="1">
    <source>
        <dbReference type="SAM" id="MobiDB-lite"/>
    </source>
</evidence>
<feature type="region of interest" description="Disordered" evidence="1">
    <location>
        <begin position="280"/>
        <end position="407"/>
    </location>
</feature>
<protein>
    <submittedName>
        <fullName evidence="2">Uncharacterized protein</fullName>
    </submittedName>
</protein>
<reference evidence="2 3" key="1">
    <citation type="journal article" date="2023" name="Arcadia Sci">
        <title>De novo assembly of a long-read Amblyomma americanum tick genome.</title>
        <authorList>
            <person name="Chou S."/>
            <person name="Poskanzer K.E."/>
            <person name="Rollins M."/>
            <person name="Thuy-Boun P.S."/>
        </authorList>
    </citation>
    <scope>NUCLEOTIDE SEQUENCE [LARGE SCALE GENOMIC DNA]</scope>
    <source>
        <strain evidence="2">F_SG_1</strain>
        <tissue evidence="2">Salivary glands</tissue>
    </source>
</reference>
<comment type="caution">
    <text evidence="2">The sequence shown here is derived from an EMBL/GenBank/DDBJ whole genome shotgun (WGS) entry which is preliminary data.</text>
</comment>
<dbReference type="EMBL" id="JARKHS020010390">
    <property type="protein sequence ID" value="KAK8778822.1"/>
    <property type="molecule type" value="Genomic_DNA"/>
</dbReference>
<feature type="compositionally biased region" description="Low complexity" evidence="1">
    <location>
        <begin position="236"/>
        <end position="255"/>
    </location>
</feature>
<evidence type="ECO:0000313" key="3">
    <source>
        <dbReference type="Proteomes" id="UP001321473"/>
    </source>
</evidence>